<dbReference type="InterPro" id="IPR016287">
    <property type="entry name" value="Beta_agarase"/>
</dbReference>
<dbReference type="Pfam" id="PF00722">
    <property type="entry name" value="Glyco_hydro_16"/>
    <property type="match status" value="1"/>
</dbReference>
<dbReference type="SUPFAM" id="SSF49899">
    <property type="entry name" value="Concanavalin A-like lectins/glucanases"/>
    <property type="match status" value="1"/>
</dbReference>
<feature type="active site" description="Proton donor" evidence="5">
    <location>
        <position position="183"/>
    </location>
</feature>
<accession>A0A4R7K8B6</accession>
<dbReference type="PANTHER" id="PTHR10963">
    <property type="entry name" value="GLYCOSYL HYDROLASE-RELATED"/>
    <property type="match status" value="1"/>
</dbReference>
<evidence type="ECO:0000256" key="2">
    <source>
        <dbReference type="ARBA" id="ARBA00022729"/>
    </source>
</evidence>
<gene>
    <name evidence="7" type="ORF">CLV90_1395</name>
</gene>
<proteinExistence type="inferred from homology"/>
<dbReference type="InterPro" id="IPR050546">
    <property type="entry name" value="Glycosyl_Hydrlase_16"/>
</dbReference>
<organism evidence="7 8">
    <name type="scientific">Maribacter spongiicola</name>
    <dbReference type="NCBI Taxonomy" id="1206753"/>
    <lineage>
        <taxon>Bacteria</taxon>
        <taxon>Pseudomonadati</taxon>
        <taxon>Bacteroidota</taxon>
        <taxon>Flavobacteriia</taxon>
        <taxon>Flavobacteriales</taxon>
        <taxon>Flavobacteriaceae</taxon>
        <taxon>Maribacter</taxon>
    </lineage>
</organism>
<reference evidence="7 8" key="1">
    <citation type="submission" date="2019-03" db="EMBL/GenBank/DDBJ databases">
        <title>Genomic Encyclopedia of Archaeal and Bacterial Type Strains, Phase II (KMG-II): from individual species to whole genera.</title>
        <authorList>
            <person name="Goeker M."/>
        </authorList>
    </citation>
    <scope>NUCLEOTIDE SEQUENCE [LARGE SCALE GENOMIC DNA]</scope>
    <source>
        <strain evidence="7 8">DSM 25233</strain>
    </source>
</reference>
<evidence type="ECO:0000256" key="5">
    <source>
        <dbReference type="PIRSR" id="PIRSR001097-50"/>
    </source>
</evidence>
<dbReference type="GO" id="GO:0005975">
    <property type="term" value="P:carbohydrate metabolic process"/>
    <property type="evidence" value="ECO:0007669"/>
    <property type="project" value="InterPro"/>
</dbReference>
<dbReference type="AlphaFoldDB" id="A0A4R7K8B6"/>
<keyword evidence="8" id="KW-1185">Reference proteome</keyword>
<name>A0A4R7K8B6_9FLAO</name>
<dbReference type="InterPro" id="IPR013320">
    <property type="entry name" value="ConA-like_dom_sf"/>
</dbReference>
<dbReference type="PIRSF" id="PIRSF001097">
    <property type="entry name" value="Agarase"/>
    <property type="match status" value="1"/>
</dbReference>
<dbReference type="Proteomes" id="UP000294749">
    <property type="component" value="Unassembled WGS sequence"/>
</dbReference>
<evidence type="ECO:0000256" key="1">
    <source>
        <dbReference type="ARBA" id="ARBA00006865"/>
    </source>
</evidence>
<keyword evidence="2" id="KW-0732">Signal</keyword>
<evidence type="ECO:0000313" key="8">
    <source>
        <dbReference type="Proteomes" id="UP000294749"/>
    </source>
</evidence>
<keyword evidence="3" id="KW-0378">Hydrolase</keyword>
<sequence length="322" mass="36479">MKKSLVLIVLIESLFLGSCSSQNNEPTIDEPDSKEIIDEEIVDEEEVVVEENNATENEVSFLPSPKEEGTVWTIQPLVSSEFNYENGKSSAEFSTNWKDSFFNGWTGPGITRYTPEQSSIDAGELVFKANIVDGKILTGCVTSKAKTSYPMYMEVRVKLSESVLSSAVWMLSDDSTEEIDNLEAFGAKSNDYFSKRLHLSHHVFIREPFQDYQPTGPETWYADGNGTIWSEEYHNYGVLWEDPWSLSYYVDGVLVRTTPVDEIDPENYTNGNGLTKPMHMIISAAAQSWRTTQGIDFLNDPTVTNEENTIMHVDWIRVYKPE</sequence>
<dbReference type="OrthoDB" id="9809583at2"/>
<comment type="similarity">
    <text evidence="1">Belongs to the glycosyl hydrolase 16 family.</text>
</comment>
<dbReference type="GO" id="GO:0033916">
    <property type="term" value="F:beta-agarase activity"/>
    <property type="evidence" value="ECO:0007669"/>
    <property type="project" value="InterPro"/>
</dbReference>
<protein>
    <submittedName>
        <fullName evidence="7">Agarase</fullName>
    </submittedName>
</protein>
<evidence type="ECO:0000313" key="7">
    <source>
        <dbReference type="EMBL" id="TDT47320.1"/>
    </source>
</evidence>
<evidence type="ECO:0000256" key="4">
    <source>
        <dbReference type="ARBA" id="ARBA00023295"/>
    </source>
</evidence>
<feature type="domain" description="GH16" evidence="6">
    <location>
        <begin position="57"/>
        <end position="322"/>
    </location>
</feature>
<dbReference type="EMBL" id="SOAY01000010">
    <property type="protein sequence ID" value="TDT47320.1"/>
    <property type="molecule type" value="Genomic_DNA"/>
</dbReference>
<evidence type="ECO:0000256" key="3">
    <source>
        <dbReference type="ARBA" id="ARBA00022801"/>
    </source>
</evidence>
<dbReference type="PANTHER" id="PTHR10963:SF55">
    <property type="entry name" value="GLYCOSIDE HYDROLASE FAMILY 16 PROTEIN"/>
    <property type="match status" value="1"/>
</dbReference>
<dbReference type="InterPro" id="IPR000757">
    <property type="entry name" value="Beta-glucanase-like"/>
</dbReference>
<keyword evidence="4" id="KW-0326">Glycosidase</keyword>
<feature type="active site" description="Nucleophile" evidence="5">
    <location>
        <position position="178"/>
    </location>
</feature>
<dbReference type="PROSITE" id="PS51762">
    <property type="entry name" value="GH16_2"/>
    <property type="match status" value="1"/>
</dbReference>
<dbReference type="Gene3D" id="2.60.120.200">
    <property type="match status" value="1"/>
</dbReference>
<evidence type="ECO:0000259" key="6">
    <source>
        <dbReference type="PROSITE" id="PS51762"/>
    </source>
</evidence>
<comment type="caution">
    <text evidence="7">The sequence shown here is derived from an EMBL/GenBank/DDBJ whole genome shotgun (WGS) entry which is preliminary data.</text>
</comment>
<dbReference type="RefSeq" id="WP_133686708.1">
    <property type="nucleotide sequence ID" value="NZ_SOAY01000010.1"/>
</dbReference>